<dbReference type="RefSeq" id="WP_161021775.1">
    <property type="nucleotide sequence ID" value="NZ_WWCP01000075.1"/>
</dbReference>
<dbReference type="AlphaFoldDB" id="A0A6L8MTX3"/>
<name>A0A6L8MTX3_9BURK</name>
<proteinExistence type="predicted"/>
<dbReference type="EMBL" id="WWCP01000075">
    <property type="protein sequence ID" value="MYM85490.1"/>
    <property type="molecule type" value="Genomic_DNA"/>
</dbReference>
<reference evidence="2 3" key="1">
    <citation type="submission" date="2019-12" db="EMBL/GenBank/DDBJ databases">
        <title>Novel species isolated from a subtropical stream in China.</title>
        <authorList>
            <person name="Lu H."/>
        </authorList>
    </citation>
    <scope>NUCLEOTIDE SEQUENCE [LARGE SCALE GENOMIC DNA]</scope>
    <source>
        <strain evidence="2 3">FT50W</strain>
    </source>
</reference>
<accession>A0A6L8MTX3</accession>
<comment type="caution">
    <text evidence="2">The sequence shown here is derived from an EMBL/GenBank/DDBJ whole genome shotgun (WGS) entry which is preliminary data.</text>
</comment>
<protein>
    <submittedName>
        <fullName evidence="2">Uncharacterized protein</fullName>
    </submittedName>
</protein>
<evidence type="ECO:0000256" key="1">
    <source>
        <dbReference type="SAM" id="MobiDB-lite"/>
    </source>
</evidence>
<dbReference type="Proteomes" id="UP000474565">
    <property type="component" value="Unassembled WGS sequence"/>
</dbReference>
<evidence type="ECO:0000313" key="3">
    <source>
        <dbReference type="Proteomes" id="UP000474565"/>
    </source>
</evidence>
<sequence>MINITKRGWQHILRYHTNTQSPTHANKSKFNTSEDLVQLINQATQHPPNKMMRKHLVRIFDVGHGGHRPAQPKTNRRCHRRYPA</sequence>
<feature type="compositionally biased region" description="Basic residues" evidence="1">
    <location>
        <begin position="74"/>
        <end position="84"/>
    </location>
</feature>
<evidence type="ECO:0000313" key="2">
    <source>
        <dbReference type="EMBL" id="MYM85490.1"/>
    </source>
</evidence>
<feature type="region of interest" description="Disordered" evidence="1">
    <location>
        <begin position="63"/>
        <end position="84"/>
    </location>
</feature>
<organism evidence="2 3">
    <name type="scientific">Duganella lactea</name>
    <dbReference type="NCBI Taxonomy" id="2692173"/>
    <lineage>
        <taxon>Bacteria</taxon>
        <taxon>Pseudomonadati</taxon>
        <taxon>Pseudomonadota</taxon>
        <taxon>Betaproteobacteria</taxon>
        <taxon>Burkholderiales</taxon>
        <taxon>Oxalobacteraceae</taxon>
        <taxon>Telluria group</taxon>
        <taxon>Duganella</taxon>
    </lineage>
</organism>
<gene>
    <name evidence="2" type="ORF">GTP44_26625</name>
</gene>